<reference evidence="1" key="2">
    <citation type="journal article" date="2018" name="Environ. Sci. Technol.">
        <title>The Toxicogenome of Hyalella azteca: A Model for Sediment Ecotoxicology and Evolutionary Toxicology.</title>
        <authorList>
            <person name="Poynton H.C."/>
            <person name="Hasenbein S."/>
            <person name="Benoit J.B."/>
            <person name="Sepulveda M.S."/>
            <person name="Poelchau M.F."/>
            <person name="Hughes D.S.T."/>
            <person name="Murali S.C."/>
            <person name="Chen S."/>
            <person name="Glastad K.M."/>
            <person name="Goodisman M.A.D."/>
            <person name="Werren J.H."/>
            <person name="Vineis J.H."/>
            <person name="Bowen J.L."/>
            <person name="Friedrich M."/>
            <person name="Jones J."/>
            <person name="Robertson H.M."/>
            <person name="Feyereisen R."/>
            <person name="Mechler-Hickson A."/>
            <person name="Mathers N."/>
            <person name="Lee C.E."/>
            <person name="Colbourne J.K."/>
            <person name="Biales A."/>
            <person name="Johnston J.S."/>
            <person name="Wellborn G.A."/>
            <person name="Rosendale A.J."/>
            <person name="Cridge A.G."/>
            <person name="Munoz-Torres M.C."/>
            <person name="Bain P.A."/>
            <person name="Manny A.R."/>
            <person name="Major K.M."/>
            <person name="Lambert F.N."/>
            <person name="Vulpe C.D."/>
            <person name="Tuck P."/>
            <person name="Blalock B.J."/>
            <person name="Lin Y.Y."/>
            <person name="Smith M.E."/>
            <person name="Ochoa-Acuna H."/>
            <person name="Chen M.M."/>
            <person name="Childers C.P."/>
            <person name="Qu J."/>
            <person name="Dugan S."/>
            <person name="Lee S.L."/>
            <person name="Chao H."/>
            <person name="Dinh H."/>
            <person name="Han Y."/>
            <person name="Doddapaneni H."/>
            <person name="Worley K.C."/>
            <person name="Muzny D.M."/>
            <person name="Gibbs R.A."/>
            <person name="Richards S."/>
        </authorList>
    </citation>
    <scope>NUCLEOTIDE SEQUENCE</scope>
    <source>
        <strain evidence="1">HAZT.00-mixed</strain>
        <tissue evidence="1">Whole organism</tissue>
    </source>
</reference>
<reference evidence="1" key="1">
    <citation type="submission" date="2014-08" db="EMBL/GenBank/DDBJ databases">
        <authorList>
            <person name="Murali S."/>
            <person name="Richards S."/>
            <person name="Bandaranaike D."/>
            <person name="Bellair M."/>
            <person name="Blankenburg K."/>
            <person name="Chao H."/>
            <person name="Dinh H."/>
            <person name="Doddapaneni H."/>
            <person name="Dugan-Rocha S."/>
            <person name="Elkadiri S."/>
            <person name="Gnanaolivu R."/>
            <person name="Hughes D."/>
            <person name="Lee S."/>
            <person name="Li M."/>
            <person name="Ming W."/>
            <person name="Munidasa M."/>
            <person name="Muniz J."/>
            <person name="Nguyen L."/>
            <person name="Osuji N."/>
            <person name="Pu L.-L."/>
            <person name="Puazo M."/>
            <person name="Skinner E."/>
            <person name="Qu C."/>
            <person name="Quiroz J."/>
            <person name="Raj R."/>
            <person name="Weissenberger G."/>
            <person name="Xin Y."/>
            <person name="Zou X."/>
            <person name="Han Y."/>
            <person name="Worley K."/>
            <person name="Muzny D."/>
            <person name="Gibbs R."/>
        </authorList>
    </citation>
    <scope>NUCLEOTIDE SEQUENCE</scope>
    <source>
        <strain evidence="1">HAZT.00-mixed</strain>
        <tissue evidence="1">Whole organism</tissue>
    </source>
</reference>
<dbReference type="Proteomes" id="UP000711488">
    <property type="component" value="Unassembled WGS sequence"/>
</dbReference>
<sequence>MVPSLVTAAPLAGGSSACIRAAMLPQFSPYLTTKADSRHGAVGVQVDAVEIIAKKLGWWGLLPNNTWDGAIGQLIRH</sequence>
<name>A0A6A0GSX3_HYAAZ</name>
<dbReference type="AlphaFoldDB" id="A0A6A0GSX3"/>
<dbReference type="EMBL" id="JQDR03015320">
    <property type="protein sequence ID" value="KAA0186872.1"/>
    <property type="molecule type" value="Genomic_DNA"/>
</dbReference>
<proteinExistence type="predicted"/>
<evidence type="ECO:0000313" key="1">
    <source>
        <dbReference type="EMBL" id="KAA0186872.1"/>
    </source>
</evidence>
<gene>
    <name evidence="1" type="ORF">HAZT_HAZT004970</name>
</gene>
<accession>A0A6A0GSX3</accession>
<organism evidence="1">
    <name type="scientific">Hyalella azteca</name>
    <name type="common">Amphipod</name>
    <dbReference type="NCBI Taxonomy" id="294128"/>
    <lineage>
        <taxon>Eukaryota</taxon>
        <taxon>Metazoa</taxon>
        <taxon>Ecdysozoa</taxon>
        <taxon>Arthropoda</taxon>
        <taxon>Crustacea</taxon>
        <taxon>Multicrustacea</taxon>
        <taxon>Malacostraca</taxon>
        <taxon>Eumalacostraca</taxon>
        <taxon>Peracarida</taxon>
        <taxon>Amphipoda</taxon>
        <taxon>Senticaudata</taxon>
        <taxon>Talitrida</taxon>
        <taxon>Talitroidea</taxon>
        <taxon>Hyalellidae</taxon>
        <taxon>Hyalella</taxon>
    </lineage>
</organism>
<protein>
    <submittedName>
        <fullName evidence="1">Ionotropic receptor 160</fullName>
    </submittedName>
</protein>
<comment type="caution">
    <text evidence="1">The sequence shown here is derived from an EMBL/GenBank/DDBJ whole genome shotgun (WGS) entry which is preliminary data.</text>
</comment>
<keyword evidence="1" id="KW-0675">Receptor</keyword>
<reference evidence="1" key="3">
    <citation type="submission" date="2019-06" db="EMBL/GenBank/DDBJ databases">
        <authorList>
            <person name="Poynton C."/>
            <person name="Hasenbein S."/>
            <person name="Benoit J.B."/>
            <person name="Sepulveda M.S."/>
            <person name="Poelchau M.F."/>
            <person name="Murali S.C."/>
            <person name="Chen S."/>
            <person name="Glastad K.M."/>
            <person name="Werren J.H."/>
            <person name="Vineis J.H."/>
            <person name="Bowen J.L."/>
            <person name="Friedrich M."/>
            <person name="Jones J."/>
            <person name="Robertson H.M."/>
            <person name="Feyereisen R."/>
            <person name="Mechler-Hickson A."/>
            <person name="Mathers N."/>
            <person name="Lee C.E."/>
            <person name="Colbourne J.K."/>
            <person name="Biales A."/>
            <person name="Johnston J.S."/>
            <person name="Wellborn G.A."/>
            <person name="Rosendale A.J."/>
            <person name="Cridge A.G."/>
            <person name="Munoz-Torres M.C."/>
            <person name="Bain P.A."/>
            <person name="Manny A.R."/>
            <person name="Major K.M."/>
            <person name="Lambert F.N."/>
            <person name="Vulpe C.D."/>
            <person name="Tuck P."/>
            <person name="Blalock B.J."/>
            <person name="Lin Y.-Y."/>
            <person name="Smith M.E."/>
            <person name="Ochoa-Acuna H."/>
            <person name="Chen M.-J.M."/>
            <person name="Childers C.P."/>
            <person name="Qu J."/>
            <person name="Dugan S."/>
            <person name="Lee S.L."/>
            <person name="Chao H."/>
            <person name="Dinh H."/>
            <person name="Han Y."/>
            <person name="Doddapaneni H."/>
            <person name="Worley K.C."/>
            <person name="Muzny D.M."/>
            <person name="Gibbs R.A."/>
            <person name="Richards S."/>
        </authorList>
    </citation>
    <scope>NUCLEOTIDE SEQUENCE</scope>
    <source>
        <strain evidence="1">HAZT.00-mixed</strain>
        <tissue evidence="1">Whole organism</tissue>
    </source>
</reference>
<feature type="non-terminal residue" evidence="1">
    <location>
        <position position="77"/>
    </location>
</feature>